<dbReference type="AlphaFoldDB" id="A0A0M0JU09"/>
<keyword evidence="2" id="KW-1185">Reference proteome</keyword>
<evidence type="ECO:0000313" key="1">
    <source>
        <dbReference type="EMBL" id="KOO29608.1"/>
    </source>
</evidence>
<proteinExistence type="predicted"/>
<dbReference type="SUPFAM" id="SSF48403">
    <property type="entry name" value="Ankyrin repeat"/>
    <property type="match status" value="1"/>
</dbReference>
<dbReference type="InterPro" id="IPR036770">
    <property type="entry name" value="Ankyrin_rpt-contain_sf"/>
</dbReference>
<sequence length="706" mass="77292">MPGPWNEKAMPSVSHLSGVDMAYPMYVLPFHEFMAMDDWQPHQNLKAQGKIKEFDESMWGKIFFISHQWTAYNHPDPNKDQLHSLQHVLRRLANGEMSVKGNFVSEFVYGLDMEHTAAEWKKLLPESYFWIDFTSMPQPLAALPEEVQGAACHAGQVSDHREAQGVTEDVAVLVEQLKAAVDSIPSYIERCVEMIVLTPSVKHADHKGDCCDFNSWRQRGWCRLEFVASRLACRGDIPVMVIKSRETTPQYFNLCDTTKLCAGTGSFTISDDKFKVKRVLETMLAAKAKAEFDKGNLGLARGHVLLAAAFLAGLPTEAEAAAHEGRAPRVSELSELEQIKRQFHWRDDATEAKWLKATGTTLLHVACVNSKIGAVRELLATDEGKKMLNVKIKNILKCDRDVKLYKSQPTATKIHYDSTGLTPLAAAMMSPVATPELIELLIDAGAEPADHLGFMMGICLGKLANVEAYTKKLWCERPGPAPWINSLISVPHKIGKKPTPLCACAAWADAVEQKDKMVWLLANGANPKIGWDFLSGGSPLVALSMNPEADSACFDVLVAAGCDPNEVAKPWMKHKFVMGVLRLCKAVRPQKYSALDDLSILTMGGSPIHFASFIGNIPNIKKLSELGAVNDKKNRFGQLPIAVLQTNMPDSHAPDILGSAIVPPQVKLKAAGLVVALSDKLGKGAPNQQPAIPAPIKVAEACCGAP</sequence>
<dbReference type="InterPro" id="IPR002110">
    <property type="entry name" value="Ankyrin_rpt"/>
</dbReference>
<comment type="caution">
    <text evidence="1">The sequence shown here is derived from an EMBL/GenBank/DDBJ whole genome shotgun (WGS) entry which is preliminary data.</text>
</comment>
<gene>
    <name evidence="1" type="ORF">Ctob_013184</name>
</gene>
<name>A0A0M0JU09_9EUKA</name>
<protein>
    <submittedName>
        <fullName evidence="1">Uncharacterized protein</fullName>
    </submittedName>
</protein>
<dbReference type="Gene3D" id="1.25.40.20">
    <property type="entry name" value="Ankyrin repeat-containing domain"/>
    <property type="match status" value="2"/>
</dbReference>
<dbReference type="OrthoDB" id="409306at2759"/>
<organism evidence="1 2">
    <name type="scientific">Chrysochromulina tobinii</name>
    <dbReference type="NCBI Taxonomy" id="1460289"/>
    <lineage>
        <taxon>Eukaryota</taxon>
        <taxon>Haptista</taxon>
        <taxon>Haptophyta</taxon>
        <taxon>Prymnesiophyceae</taxon>
        <taxon>Prymnesiales</taxon>
        <taxon>Chrysochromulinaceae</taxon>
        <taxon>Chrysochromulina</taxon>
    </lineage>
</organism>
<reference evidence="2" key="1">
    <citation type="journal article" date="2015" name="PLoS Genet.">
        <title>Genome Sequence and Transcriptome Analyses of Chrysochromulina tobin: Metabolic Tools for Enhanced Algal Fitness in the Prominent Order Prymnesiales (Haptophyceae).</title>
        <authorList>
            <person name="Hovde B.T."/>
            <person name="Deodato C.R."/>
            <person name="Hunsperger H.M."/>
            <person name="Ryken S.A."/>
            <person name="Yost W."/>
            <person name="Jha R.K."/>
            <person name="Patterson J."/>
            <person name="Monnat R.J. Jr."/>
            <person name="Barlow S.B."/>
            <person name="Starkenburg S.R."/>
            <person name="Cattolico R.A."/>
        </authorList>
    </citation>
    <scope>NUCLEOTIDE SEQUENCE</scope>
    <source>
        <strain evidence="2">CCMP291</strain>
    </source>
</reference>
<accession>A0A0M0JU09</accession>
<evidence type="ECO:0000313" key="2">
    <source>
        <dbReference type="Proteomes" id="UP000037460"/>
    </source>
</evidence>
<dbReference type="SMART" id="SM00248">
    <property type="entry name" value="ANK"/>
    <property type="match status" value="5"/>
</dbReference>
<dbReference type="Proteomes" id="UP000037460">
    <property type="component" value="Unassembled WGS sequence"/>
</dbReference>
<dbReference type="EMBL" id="JWZX01002389">
    <property type="protein sequence ID" value="KOO29608.1"/>
    <property type="molecule type" value="Genomic_DNA"/>
</dbReference>